<comment type="caution">
    <text evidence="2">The sequence shown here is derived from an EMBL/GenBank/DDBJ whole genome shotgun (WGS) entry which is preliminary data.</text>
</comment>
<reference evidence="2 3" key="1">
    <citation type="journal article" date="2022" name="bioRxiv">
        <title>Genomics of Preaxostyla Flagellates Illuminates Evolutionary Transitions and the Path Towards Mitochondrial Loss.</title>
        <authorList>
            <person name="Novak L.V.F."/>
            <person name="Treitli S.C."/>
            <person name="Pyrih J."/>
            <person name="Halakuc P."/>
            <person name="Pipaliya S.V."/>
            <person name="Vacek V."/>
            <person name="Brzon O."/>
            <person name="Soukal P."/>
            <person name="Eme L."/>
            <person name="Dacks J.B."/>
            <person name="Karnkowska A."/>
            <person name="Elias M."/>
            <person name="Hampl V."/>
        </authorList>
    </citation>
    <scope>NUCLEOTIDE SEQUENCE [LARGE SCALE GENOMIC DNA]</scope>
    <source>
        <strain evidence="2">NAU3</strain>
        <tissue evidence="2">Gut</tissue>
    </source>
</reference>
<evidence type="ECO:0000313" key="2">
    <source>
        <dbReference type="EMBL" id="KAK2943012.1"/>
    </source>
</evidence>
<feature type="compositionally biased region" description="Polar residues" evidence="1">
    <location>
        <begin position="149"/>
        <end position="162"/>
    </location>
</feature>
<gene>
    <name evidence="2" type="ORF">BLNAU_22073</name>
</gene>
<name>A0ABQ9WU53_9EUKA</name>
<organism evidence="2 3">
    <name type="scientific">Blattamonas nauphoetae</name>
    <dbReference type="NCBI Taxonomy" id="2049346"/>
    <lineage>
        <taxon>Eukaryota</taxon>
        <taxon>Metamonada</taxon>
        <taxon>Preaxostyla</taxon>
        <taxon>Oxymonadida</taxon>
        <taxon>Blattamonas</taxon>
    </lineage>
</organism>
<sequence length="195" mass="22258">MPIDTTIVAEEGFDGRLAPLHGTLLGIETAANHLVALGLGAVADSETDGLDRRSLQIRTHKAGEIAHRVNRARLSHILRVRARPLLDKKKSDSLEKQRAVLEIFKEETRKREGMKRQTFFRRGPGQGRFYQHRTYTAGAQPRYEAQRQPYAQRQTYGQTTSPGRRAQQPPSRPYTTRPKGTSTQPQQLFRRRSQF</sequence>
<evidence type="ECO:0000256" key="1">
    <source>
        <dbReference type="SAM" id="MobiDB-lite"/>
    </source>
</evidence>
<feature type="region of interest" description="Disordered" evidence="1">
    <location>
        <begin position="137"/>
        <end position="195"/>
    </location>
</feature>
<evidence type="ECO:0000313" key="3">
    <source>
        <dbReference type="Proteomes" id="UP001281761"/>
    </source>
</evidence>
<proteinExistence type="predicted"/>
<accession>A0ABQ9WU53</accession>
<dbReference type="Proteomes" id="UP001281761">
    <property type="component" value="Unassembled WGS sequence"/>
</dbReference>
<keyword evidence="3" id="KW-1185">Reference proteome</keyword>
<feature type="compositionally biased region" description="Polar residues" evidence="1">
    <location>
        <begin position="178"/>
        <end position="187"/>
    </location>
</feature>
<dbReference type="EMBL" id="JARBJD010000369">
    <property type="protein sequence ID" value="KAK2943012.1"/>
    <property type="molecule type" value="Genomic_DNA"/>
</dbReference>
<protein>
    <submittedName>
        <fullName evidence="2">Uncharacterized protein</fullName>
    </submittedName>
</protein>